<evidence type="ECO:0000313" key="1">
    <source>
        <dbReference type="EMBL" id="MDT0496517.1"/>
    </source>
</evidence>
<dbReference type="InterPro" id="IPR009279">
    <property type="entry name" value="Portal_Mu"/>
</dbReference>
<name>A0ABU2WF68_9GAMM</name>
<accession>A0ABU2WF68</accession>
<gene>
    <name evidence="1" type="ORF">RM530_03945</name>
</gene>
<reference evidence="1 2" key="1">
    <citation type="submission" date="2023-09" db="EMBL/GenBank/DDBJ databases">
        <authorList>
            <person name="Rey-Velasco X."/>
        </authorList>
    </citation>
    <scope>NUCLEOTIDE SEQUENCE [LARGE SCALE GENOMIC DNA]</scope>
    <source>
        <strain evidence="1 2">W345</strain>
    </source>
</reference>
<evidence type="ECO:0000313" key="2">
    <source>
        <dbReference type="Proteomes" id="UP001254608"/>
    </source>
</evidence>
<dbReference type="Proteomes" id="UP001254608">
    <property type="component" value="Unassembled WGS sequence"/>
</dbReference>
<dbReference type="Pfam" id="PF06074">
    <property type="entry name" value="Portal_Mu"/>
    <property type="match status" value="1"/>
</dbReference>
<organism evidence="1 2">
    <name type="scientific">Banduia mediterranea</name>
    <dbReference type="NCBI Taxonomy" id="3075609"/>
    <lineage>
        <taxon>Bacteria</taxon>
        <taxon>Pseudomonadati</taxon>
        <taxon>Pseudomonadota</taxon>
        <taxon>Gammaproteobacteria</taxon>
        <taxon>Nevskiales</taxon>
        <taxon>Algiphilaceae</taxon>
        <taxon>Banduia</taxon>
    </lineage>
</organism>
<dbReference type="EMBL" id="JAVRIC010000004">
    <property type="protein sequence ID" value="MDT0496517.1"/>
    <property type="molecule type" value="Genomic_DNA"/>
</dbReference>
<proteinExistence type="predicted"/>
<comment type="caution">
    <text evidence="1">The sequence shown here is derived from an EMBL/GenBank/DDBJ whole genome shotgun (WGS) entry which is preliminary data.</text>
</comment>
<dbReference type="RefSeq" id="WP_311363909.1">
    <property type="nucleotide sequence ID" value="NZ_JAVRIC010000004.1"/>
</dbReference>
<protein>
    <submittedName>
        <fullName evidence="1">DUF935 domain-containing protein</fullName>
    </submittedName>
</protein>
<sequence>MALSRILGPDGQFIDLRQLEEDVDLGGLTSVRQVWHESVARGLTPAQLAGVLERSAQGDADDYLTLAEEMEERDAHYAAVLSVRKRAVVGLPRLVEAASESADHVKHADFVRQVIRRPATTELVADLTDGIGKGYSVCSIRWLRQAQWTPGEYPHMDPRWFRYDRDTGRELRLLDPSHTDGMPLQPFAYVVHQPRIKTGLQIRAGLARLCAFMFLCKSYALKDWVAFAEVFGMPLRIGRYGPNANNEDKAVLRRALSSIGTDAAAMLSDSLKMEFHQLGNVTGGADLYEKLCTFADKQISKAVLGQTGTTDTEPGGIGSGFAEVKNEIRGDILAADAFDLEVTLNRDLVRPLVDLNFGPQEEYPRLILQITEPEDVKGIADYLKVMVPLGLEVEEKWARDKIGAPEPAKGAKLLRSPMAAPAALNHHVALNAAQRAQDATPGQVERVSREADAPLDGWIDAARRLLDQVQSLEEYRDGLLALHAQMPTADFQALLGDALTAAELAGRYDILAEAGQVR</sequence>
<keyword evidence="2" id="KW-1185">Reference proteome</keyword>